<name>A0AAW7JQD0_9ACTN</name>
<accession>A0AAW7JQD0</accession>
<proteinExistence type="predicted"/>
<dbReference type="AlphaFoldDB" id="A0AAW7JQD0"/>
<dbReference type="EMBL" id="JAUEIR010000006">
    <property type="protein sequence ID" value="MDN0069544.1"/>
    <property type="molecule type" value="Genomic_DNA"/>
</dbReference>
<reference evidence="1" key="1">
    <citation type="submission" date="2023-06" db="EMBL/GenBank/DDBJ databases">
        <authorList>
            <person name="Zeman M."/>
            <person name="Kubasova T."/>
            <person name="Jahodarova E."/>
            <person name="Nykrynova M."/>
            <person name="Rychlik I."/>
        </authorList>
    </citation>
    <scope>NUCLEOTIDE SEQUENCE</scope>
    <source>
        <strain evidence="1">15_COKtk</strain>
    </source>
</reference>
<dbReference type="Gene3D" id="3.40.50.2000">
    <property type="entry name" value="Glycogen Phosphorylase B"/>
    <property type="match status" value="1"/>
</dbReference>
<dbReference type="SUPFAM" id="SSF53756">
    <property type="entry name" value="UDP-Glycosyltransferase/glycogen phosphorylase"/>
    <property type="match status" value="1"/>
</dbReference>
<reference evidence="1" key="2">
    <citation type="submission" date="2023-08" db="EMBL/GenBank/DDBJ databases">
        <title>Identification and characterization of horizontal gene transfer across gut microbiota members of farm animals based on homology search.</title>
        <authorList>
            <person name="Schwarzerova J."/>
            <person name="Nykrynova M."/>
            <person name="Jureckova K."/>
            <person name="Cejkova D."/>
            <person name="Rychlik I."/>
        </authorList>
    </citation>
    <scope>NUCLEOTIDE SEQUENCE</scope>
    <source>
        <strain evidence="1">15_COKtk</strain>
    </source>
</reference>
<sequence>MKVGIIGVGDIRHMTMISFFTEIFNKNNINHEIICINRYNGKQNFFQCPIFEFQAPNLQDKSKIRKFRSFIAFRKYAIKLVKDRQYDFLIIWNENTALLFADFLIQYYTKRYCICIRDLTFKRRGPISRIREAAIRDSAFSTLVAPIAFDYPKGYSYYPMISENRQIIQKCCVRKQFTSKARPIRISYIGNVRFYKNDFEIIQLFANDNRFVIQFFGHGAYRYKKWIEKYNIKNIILEDVFLPDETPKYLEKTDILNCYYGHTIPYWKYYLPIKFGYAAPLRIPAIVSSGSLLGSLAEEYQFSFKISSIDSCVADDLWNWYHTMSFSQFEIRCKKYTEYVAHTNKKLETKIMSTLDECNYKIEGK</sequence>
<comment type="caution">
    <text evidence="1">The sequence shown here is derived from an EMBL/GenBank/DDBJ whole genome shotgun (WGS) entry which is preliminary data.</text>
</comment>
<protein>
    <recommendedName>
        <fullName evidence="3">Glycosyltransferase family 1 protein</fullName>
    </recommendedName>
</protein>
<dbReference type="Proteomes" id="UP001168505">
    <property type="component" value="Unassembled WGS sequence"/>
</dbReference>
<evidence type="ECO:0000313" key="1">
    <source>
        <dbReference type="EMBL" id="MDN0069544.1"/>
    </source>
</evidence>
<dbReference type="RefSeq" id="WP_289827245.1">
    <property type="nucleotide sequence ID" value="NZ_JAUEIR010000006.1"/>
</dbReference>
<evidence type="ECO:0000313" key="2">
    <source>
        <dbReference type="Proteomes" id="UP001168505"/>
    </source>
</evidence>
<organism evidence="1 2">
    <name type="scientific">Collinsella ihumii</name>
    <dbReference type="NCBI Taxonomy" id="1720204"/>
    <lineage>
        <taxon>Bacteria</taxon>
        <taxon>Bacillati</taxon>
        <taxon>Actinomycetota</taxon>
        <taxon>Coriobacteriia</taxon>
        <taxon>Coriobacteriales</taxon>
        <taxon>Coriobacteriaceae</taxon>
        <taxon>Collinsella</taxon>
    </lineage>
</organism>
<evidence type="ECO:0008006" key="3">
    <source>
        <dbReference type="Google" id="ProtNLM"/>
    </source>
</evidence>
<gene>
    <name evidence="1" type="ORF">QVN40_07500</name>
</gene>